<feature type="region of interest" description="Disordered" evidence="1">
    <location>
        <begin position="32"/>
        <end position="54"/>
    </location>
</feature>
<protein>
    <submittedName>
        <fullName evidence="3">Uncharacterized protein</fullName>
    </submittedName>
</protein>
<keyword evidence="2" id="KW-0812">Transmembrane</keyword>
<feature type="transmembrane region" description="Helical" evidence="2">
    <location>
        <begin position="61"/>
        <end position="79"/>
    </location>
</feature>
<dbReference type="EMBL" id="LSBH01000004">
    <property type="protein sequence ID" value="OAQ80218.1"/>
    <property type="molecule type" value="Genomic_DNA"/>
</dbReference>
<reference evidence="3 4" key="1">
    <citation type="submission" date="2016-01" db="EMBL/GenBank/DDBJ databases">
        <title>Biosynthesis of antibiotic leucinostatins and their inhibition on Phytophthora in bio-control Purpureocillium lilacinum.</title>
        <authorList>
            <person name="Wang G."/>
            <person name="Liu Z."/>
            <person name="Lin R."/>
            <person name="Li E."/>
            <person name="Mao Z."/>
            <person name="Ling J."/>
            <person name="Yin W."/>
            <person name="Xie B."/>
        </authorList>
    </citation>
    <scope>NUCLEOTIDE SEQUENCE [LARGE SCALE GENOMIC DNA]</scope>
    <source>
        <strain evidence="3">PLBJ-1</strain>
    </source>
</reference>
<evidence type="ECO:0000313" key="4">
    <source>
        <dbReference type="Proteomes" id="UP000078240"/>
    </source>
</evidence>
<evidence type="ECO:0000313" key="3">
    <source>
        <dbReference type="EMBL" id="OAQ80218.1"/>
    </source>
</evidence>
<feature type="transmembrane region" description="Helical" evidence="2">
    <location>
        <begin position="7"/>
        <end position="24"/>
    </location>
</feature>
<keyword evidence="2" id="KW-1133">Transmembrane helix</keyword>
<sequence length="87" mass="9624">MEWGRNLVVGCWFWFGFGVFWMMPSSSLGRGGGMEERGMTRGGGGEGGKGKSAHRSYHTNFTPTSAFFFFLNILVVFDIQGRGLGMM</sequence>
<dbReference type="AlphaFoldDB" id="A0A179GRV3"/>
<name>A0A179GRV3_PURLI</name>
<evidence type="ECO:0000256" key="1">
    <source>
        <dbReference type="SAM" id="MobiDB-lite"/>
    </source>
</evidence>
<accession>A0A179GRV3</accession>
<gene>
    <name evidence="3" type="ORF">VFPBJ_05803</name>
</gene>
<organism evidence="3 4">
    <name type="scientific">Purpureocillium lilacinum</name>
    <name type="common">Paecilomyces lilacinus</name>
    <dbReference type="NCBI Taxonomy" id="33203"/>
    <lineage>
        <taxon>Eukaryota</taxon>
        <taxon>Fungi</taxon>
        <taxon>Dikarya</taxon>
        <taxon>Ascomycota</taxon>
        <taxon>Pezizomycotina</taxon>
        <taxon>Sordariomycetes</taxon>
        <taxon>Hypocreomycetidae</taxon>
        <taxon>Hypocreales</taxon>
        <taxon>Ophiocordycipitaceae</taxon>
        <taxon>Purpureocillium</taxon>
    </lineage>
</organism>
<proteinExistence type="predicted"/>
<comment type="caution">
    <text evidence="3">The sequence shown here is derived from an EMBL/GenBank/DDBJ whole genome shotgun (WGS) entry which is preliminary data.</text>
</comment>
<keyword evidence="2" id="KW-0472">Membrane</keyword>
<dbReference type="Proteomes" id="UP000078240">
    <property type="component" value="Unassembled WGS sequence"/>
</dbReference>
<evidence type="ECO:0000256" key="2">
    <source>
        <dbReference type="SAM" id="Phobius"/>
    </source>
</evidence>